<evidence type="ECO:0000313" key="4">
    <source>
        <dbReference type="Proteomes" id="UP000596252"/>
    </source>
</evidence>
<sequence length="176" mass="19159">MQAQDAELQGLLLPRDRWTPFEAAVLIPADPRYATLLMVTTALIFLVIFVPLSLLLIVAGVPDMIVLAISSLGVLLAALGLWLGHRWARALGYGVGELDLLTQAGVWWQKRTAMPYSRIQHVTLSQGPMERRYGLACIKCFSAGSGSAEIEIRGLPIDDAETLRGHLLARAGVTEL</sequence>
<accession>A0ABX7G1K9</accession>
<keyword evidence="1" id="KW-1133">Transmembrane helix</keyword>
<dbReference type="InterPro" id="IPR005182">
    <property type="entry name" value="YdbS-like_PH"/>
</dbReference>
<organism evidence="3 4">
    <name type="scientific">Shewanella litorisediminis</name>
    <dbReference type="NCBI Taxonomy" id="1173586"/>
    <lineage>
        <taxon>Bacteria</taxon>
        <taxon>Pseudomonadati</taxon>
        <taxon>Pseudomonadota</taxon>
        <taxon>Gammaproteobacteria</taxon>
        <taxon>Alteromonadales</taxon>
        <taxon>Shewanellaceae</taxon>
        <taxon>Shewanella</taxon>
    </lineage>
</organism>
<dbReference type="PANTHER" id="PTHR34473:SF2">
    <property type="entry name" value="UPF0699 TRANSMEMBRANE PROTEIN YDBT"/>
    <property type="match status" value="1"/>
</dbReference>
<keyword evidence="4" id="KW-1185">Reference proteome</keyword>
<proteinExistence type="predicted"/>
<protein>
    <submittedName>
        <fullName evidence="3">PH domain-containing protein</fullName>
    </submittedName>
</protein>
<feature type="transmembrane region" description="Helical" evidence="1">
    <location>
        <begin position="36"/>
        <end position="58"/>
    </location>
</feature>
<evidence type="ECO:0000313" key="3">
    <source>
        <dbReference type="EMBL" id="QRH01152.1"/>
    </source>
</evidence>
<dbReference type="Pfam" id="PF03703">
    <property type="entry name" value="bPH_2"/>
    <property type="match status" value="1"/>
</dbReference>
<reference evidence="3 4" key="1">
    <citation type="journal article" date="2012" name="Antonie Van Leeuwenhoek">
        <title>Shewanella litorisediminis sp. nov., a gammaproteobacterium isolated from a tidal flat sediment.</title>
        <authorList>
            <person name="Lee M.H."/>
            <person name="Yoon J.H."/>
        </authorList>
    </citation>
    <scope>NUCLEOTIDE SEQUENCE [LARGE SCALE GENOMIC DNA]</scope>
    <source>
        <strain evidence="3 4">SMK1-12</strain>
    </source>
</reference>
<evidence type="ECO:0000259" key="2">
    <source>
        <dbReference type="Pfam" id="PF03703"/>
    </source>
</evidence>
<feature type="domain" description="YdbS-like PH" evidence="2">
    <location>
        <begin position="89"/>
        <end position="167"/>
    </location>
</feature>
<dbReference type="Proteomes" id="UP000596252">
    <property type="component" value="Chromosome"/>
</dbReference>
<dbReference type="RefSeq" id="WP_203324842.1">
    <property type="nucleotide sequence ID" value="NZ_CP069213.1"/>
</dbReference>
<keyword evidence="1" id="KW-0812">Transmembrane</keyword>
<dbReference type="EMBL" id="CP069213">
    <property type="protein sequence ID" value="QRH01152.1"/>
    <property type="molecule type" value="Genomic_DNA"/>
</dbReference>
<feature type="transmembrane region" description="Helical" evidence="1">
    <location>
        <begin position="64"/>
        <end position="83"/>
    </location>
</feature>
<dbReference type="PANTHER" id="PTHR34473">
    <property type="entry name" value="UPF0699 TRANSMEMBRANE PROTEIN YDBS"/>
    <property type="match status" value="1"/>
</dbReference>
<evidence type="ECO:0000256" key="1">
    <source>
        <dbReference type="SAM" id="Phobius"/>
    </source>
</evidence>
<keyword evidence="1" id="KW-0472">Membrane</keyword>
<name>A0ABX7G1K9_9GAMM</name>
<gene>
    <name evidence="3" type="ORF">JQC75_15005</name>
</gene>